<accession>A0A822ZJ43</accession>
<keyword evidence="2" id="KW-1185">Reference proteome</keyword>
<evidence type="ECO:0000313" key="2">
    <source>
        <dbReference type="Proteomes" id="UP000607653"/>
    </source>
</evidence>
<organism evidence="1 2">
    <name type="scientific">Nelumbo nucifera</name>
    <name type="common">Sacred lotus</name>
    <dbReference type="NCBI Taxonomy" id="4432"/>
    <lineage>
        <taxon>Eukaryota</taxon>
        <taxon>Viridiplantae</taxon>
        <taxon>Streptophyta</taxon>
        <taxon>Embryophyta</taxon>
        <taxon>Tracheophyta</taxon>
        <taxon>Spermatophyta</taxon>
        <taxon>Magnoliopsida</taxon>
        <taxon>Proteales</taxon>
        <taxon>Nelumbonaceae</taxon>
        <taxon>Nelumbo</taxon>
    </lineage>
</organism>
<protein>
    <submittedName>
        <fullName evidence="1">Uncharacterized protein</fullName>
    </submittedName>
</protein>
<proteinExistence type="predicted"/>
<dbReference type="EMBL" id="DUZY01000006">
    <property type="protein sequence ID" value="DAD43409.1"/>
    <property type="molecule type" value="Genomic_DNA"/>
</dbReference>
<name>A0A822ZJ43_NELNU</name>
<gene>
    <name evidence="1" type="ORF">HUJ06_001639</name>
</gene>
<comment type="caution">
    <text evidence="1">The sequence shown here is derived from an EMBL/GenBank/DDBJ whole genome shotgun (WGS) entry which is preliminary data.</text>
</comment>
<dbReference type="Proteomes" id="UP000607653">
    <property type="component" value="Unassembled WGS sequence"/>
</dbReference>
<sequence>MILFSIGTLLASPVGLPVLQGAIMKYGRAQIKVFYDPEKFEDFMILKFYKAHEVISKGNTQLK</sequence>
<reference evidence="1 2" key="1">
    <citation type="journal article" date="2020" name="Mol. Biol. Evol.">
        <title>Distinct Expression and Methylation Patterns for Genes with Different Fates following a Single Whole-Genome Duplication in Flowering Plants.</title>
        <authorList>
            <person name="Shi T."/>
            <person name="Rahmani R.S."/>
            <person name="Gugger P.F."/>
            <person name="Wang M."/>
            <person name="Li H."/>
            <person name="Zhang Y."/>
            <person name="Li Z."/>
            <person name="Wang Q."/>
            <person name="Van de Peer Y."/>
            <person name="Marchal K."/>
            <person name="Chen J."/>
        </authorList>
    </citation>
    <scope>NUCLEOTIDE SEQUENCE [LARGE SCALE GENOMIC DNA]</scope>
    <source>
        <tissue evidence="1">Leaf</tissue>
    </source>
</reference>
<dbReference type="AlphaFoldDB" id="A0A822ZJ43"/>
<evidence type="ECO:0000313" key="1">
    <source>
        <dbReference type="EMBL" id="DAD43409.1"/>
    </source>
</evidence>